<keyword evidence="2" id="KW-1185">Reference proteome</keyword>
<gene>
    <name evidence="1" type="ORF">KIV56_09710</name>
</gene>
<reference evidence="1 2" key="1">
    <citation type="submission" date="2021-05" db="EMBL/GenBank/DDBJ databases">
        <authorList>
            <person name="Kumar R."/>
            <person name="Kumar A."/>
            <person name="Mukhia S."/>
        </authorList>
    </citation>
    <scope>NUCLEOTIDE SEQUENCE [LARGE SCALE GENOMIC DNA]</scope>
    <source>
        <strain evidence="1 2">ERMR7:08</strain>
    </source>
</reference>
<dbReference type="EMBL" id="CP075584">
    <property type="protein sequence ID" value="WBM81494.1"/>
    <property type="molecule type" value="Genomic_DNA"/>
</dbReference>
<evidence type="ECO:0000313" key="1">
    <source>
        <dbReference type="EMBL" id="WBM81494.1"/>
    </source>
</evidence>
<evidence type="ECO:0000313" key="2">
    <source>
        <dbReference type="Proteomes" id="UP001212421"/>
    </source>
</evidence>
<dbReference type="Pfam" id="PF13246">
    <property type="entry name" value="Cation_ATPase"/>
    <property type="match status" value="1"/>
</dbReference>
<accession>A0ABY7NIT9</accession>
<dbReference type="InterPro" id="IPR023299">
    <property type="entry name" value="ATPase_P-typ_cyto_dom_N"/>
</dbReference>
<name>A0ABY7NIT9_9MICO</name>
<dbReference type="Proteomes" id="UP001212421">
    <property type="component" value="Chromosome"/>
</dbReference>
<organism evidence="1 2">
    <name type="scientific">Cryobacterium breve</name>
    <dbReference type="NCBI Taxonomy" id="1259258"/>
    <lineage>
        <taxon>Bacteria</taxon>
        <taxon>Bacillati</taxon>
        <taxon>Actinomycetota</taxon>
        <taxon>Actinomycetes</taxon>
        <taxon>Micrococcales</taxon>
        <taxon>Microbacteriaceae</taxon>
        <taxon>Cryobacterium</taxon>
    </lineage>
</organism>
<dbReference type="SUPFAM" id="SSF81660">
    <property type="entry name" value="Metal cation-transporting ATPase, ATP-binding domain N"/>
    <property type="match status" value="1"/>
</dbReference>
<proteinExistence type="predicted"/>
<dbReference type="Gene3D" id="3.40.1110.10">
    <property type="entry name" value="Calcium-transporting ATPase, cytoplasmic domain N"/>
    <property type="match status" value="1"/>
</dbReference>
<sequence length="105" mass="10752">MTVSELVVGGADYRVTGIGYAPVGVIEPESRSDTATARLRAFLTVGVFANNARLVAPAGDDGWRILGDPTEGALLVAAGKAGIDLDALRAGSPRSANCRSTPPEN</sequence>
<protein>
    <submittedName>
        <fullName evidence="1">Uncharacterized protein</fullName>
    </submittedName>
</protein>